<accession>U4KQ22</accession>
<reference evidence="1 2" key="1">
    <citation type="journal article" date="2013" name="J. Mol. Microbiol. Biotechnol.">
        <title>Analysis of the Complete Genomes of Acholeplasma brassicae , A. palmae and A. laidlawii and Their Comparison to the Obligate Parasites from ' Candidatus Phytoplasma'.</title>
        <authorList>
            <person name="Kube M."/>
            <person name="Siewert C."/>
            <person name="Migdoll A.M."/>
            <person name="Duduk B."/>
            <person name="Holz S."/>
            <person name="Rabus R."/>
            <person name="Seemuller E."/>
            <person name="Mitrovic J."/>
            <person name="Muller I."/>
            <person name="Buttner C."/>
            <person name="Reinhardt R."/>
        </authorList>
    </citation>
    <scope>NUCLEOTIDE SEQUENCE [LARGE SCALE GENOMIC DNA]</scope>
    <source>
        <strain evidence="2">0502</strain>
    </source>
</reference>
<gene>
    <name evidence="1" type="ORF">BN85314890</name>
</gene>
<keyword evidence="2" id="KW-1185">Reference proteome</keyword>
<dbReference type="AlphaFoldDB" id="U4KQ22"/>
<evidence type="ECO:0000313" key="1">
    <source>
        <dbReference type="EMBL" id="CCV66510.1"/>
    </source>
</evidence>
<organism evidence="1 2">
    <name type="scientific">Acholeplasma brassicae</name>
    <dbReference type="NCBI Taxonomy" id="61635"/>
    <lineage>
        <taxon>Bacteria</taxon>
        <taxon>Bacillati</taxon>
        <taxon>Mycoplasmatota</taxon>
        <taxon>Mollicutes</taxon>
        <taxon>Acholeplasmatales</taxon>
        <taxon>Acholeplasmataceae</taxon>
        <taxon>Acholeplasma</taxon>
    </lineage>
</organism>
<proteinExistence type="predicted"/>
<dbReference type="KEGG" id="abra:BN85314890"/>
<dbReference type="Proteomes" id="UP000032737">
    <property type="component" value="Chromosome"/>
</dbReference>
<protein>
    <submittedName>
        <fullName evidence="1">Uncharacterized protein</fullName>
    </submittedName>
</protein>
<dbReference type="EMBL" id="FO681348">
    <property type="protein sequence ID" value="CCV66510.1"/>
    <property type="molecule type" value="Genomic_DNA"/>
</dbReference>
<dbReference type="STRING" id="61635.BN85314890"/>
<sequence length="327" mass="37651">MLLLMLLMCSLTSCSKEKTELILTPPKEVVFSESTSLLSWGEVSGADAYVVSINNKLIETKDTFVDLSDYLTGNYVVMVKTVKGDASSYFSEYYKFSIIKDIELELIYDESFIRLQTEVTDLTFHVSVKHKNIEVKSYELEERQLTYEPLDGLVLYHIKATFNGVVVYDHEFYINVDGYTKPKDETSLSLQTSFFGVLYFNGNEVDEASYEIIDNRLSVFSDYLNQFNDGIYPLEIRGETNYVTFIYLTVDPNPRITSSSDVMYTGSDLIFTFDLYGGSFVGLSSNPNIKKEEYVISEDQVLIKKEYIERLIYLDPNQKERYTNLCF</sequence>
<evidence type="ECO:0000313" key="2">
    <source>
        <dbReference type="Proteomes" id="UP000032737"/>
    </source>
</evidence>
<dbReference type="HOGENOM" id="CLU_846286_0_0_14"/>
<name>U4KQ22_9MOLU</name>